<sequence>MAGRPATHTTPEARLQAARQKRKKYYHRHKDTINTKRRLSYTPTKHKKYSIPPKSEMSGTDTPPTSSARESLSPAPTTLSGCLELVKDAKDELVGLAILPGPYAYVEHILGRYVATVPRECFDIETVDREEPGDISIIDDAICTVRKIYENAYRGQDTIFDMCGVCDEWRAADEVCRAIHHVIGYLEDVLWHVRRGTTELAIAHVHQKLKYQSDRLDNM</sequence>
<name>A0A9P7A9T0_9AGAM</name>
<evidence type="ECO:0000313" key="3">
    <source>
        <dbReference type="Proteomes" id="UP000719766"/>
    </source>
</evidence>
<protein>
    <submittedName>
        <fullName evidence="2">Uncharacterized protein</fullName>
    </submittedName>
</protein>
<accession>A0A9P7A9T0</accession>
<evidence type="ECO:0000256" key="1">
    <source>
        <dbReference type="SAM" id="MobiDB-lite"/>
    </source>
</evidence>
<evidence type="ECO:0000313" key="2">
    <source>
        <dbReference type="EMBL" id="KAG1785134.1"/>
    </source>
</evidence>
<dbReference type="Proteomes" id="UP000719766">
    <property type="component" value="Unassembled WGS sequence"/>
</dbReference>
<feature type="region of interest" description="Disordered" evidence="1">
    <location>
        <begin position="1"/>
        <end position="75"/>
    </location>
</feature>
<dbReference type="OrthoDB" id="2639141at2759"/>
<feature type="compositionally biased region" description="Basic residues" evidence="1">
    <location>
        <begin position="19"/>
        <end position="49"/>
    </location>
</feature>
<organism evidence="2 3">
    <name type="scientific">Suillus plorans</name>
    <dbReference type="NCBI Taxonomy" id="116603"/>
    <lineage>
        <taxon>Eukaryota</taxon>
        <taxon>Fungi</taxon>
        <taxon>Dikarya</taxon>
        <taxon>Basidiomycota</taxon>
        <taxon>Agaricomycotina</taxon>
        <taxon>Agaricomycetes</taxon>
        <taxon>Agaricomycetidae</taxon>
        <taxon>Boletales</taxon>
        <taxon>Suillineae</taxon>
        <taxon>Suillaceae</taxon>
        <taxon>Suillus</taxon>
    </lineage>
</organism>
<dbReference type="GeneID" id="64601631"/>
<proteinExistence type="predicted"/>
<reference evidence="2" key="1">
    <citation type="journal article" date="2020" name="New Phytol.">
        <title>Comparative genomics reveals dynamic genome evolution in host specialist ectomycorrhizal fungi.</title>
        <authorList>
            <person name="Lofgren L.A."/>
            <person name="Nguyen N.H."/>
            <person name="Vilgalys R."/>
            <person name="Ruytinx J."/>
            <person name="Liao H.L."/>
            <person name="Branco S."/>
            <person name="Kuo A."/>
            <person name="LaButti K."/>
            <person name="Lipzen A."/>
            <person name="Andreopoulos W."/>
            <person name="Pangilinan J."/>
            <person name="Riley R."/>
            <person name="Hundley H."/>
            <person name="Na H."/>
            <person name="Barry K."/>
            <person name="Grigoriev I.V."/>
            <person name="Stajich J.E."/>
            <person name="Kennedy P.G."/>
        </authorList>
    </citation>
    <scope>NUCLEOTIDE SEQUENCE</scope>
    <source>
        <strain evidence="2">S12</strain>
    </source>
</reference>
<keyword evidence="3" id="KW-1185">Reference proteome</keyword>
<dbReference type="EMBL" id="JABBWE010000118">
    <property type="protein sequence ID" value="KAG1785134.1"/>
    <property type="molecule type" value="Genomic_DNA"/>
</dbReference>
<feature type="compositionally biased region" description="Polar residues" evidence="1">
    <location>
        <begin position="57"/>
        <end position="75"/>
    </location>
</feature>
<comment type="caution">
    <text evidence="2">The sequence shown here is derived from an EMBL/GenBank/DDBJ whole genome shotgun (WGS) entry which is preliminary data.</text>
</comment>
<gene>
    <name evidence="2" type="ORF">HD556DRAFT_1451031</name>
</gene>
<dbReference type="AlphaFoldDB" id="A0A9P7A9T0"/>
<dbReference type="RefSeq" id="XP_041152619.1">
    <property type="nucleotide sequence ID" value="XM_041307867.1"/>
</dbReference>